<evidence type="ECO:0000313" key="2">
    <source>
        <dbReference type="Proteomes" id="UP000654075"/>
    </source>
</evidence>
<reference evidence="1" key="1">
    <citation type="submission" date="2021-02" db="EMBL/GenBank/DDBJ databases">
        <authorList>
            <person name="Dougan E. K."/>
            <person name="Rhodes N."/>
            <person name="Thang M."/>
            <person name="Chan C."/>
        </authorList>
    </citation>
    <scope>NUCLEOTIDE SEQUENCE</scope>
</reference>
<evidence type="ECO:0000313" key="1">
    <source>
        <dbReference type="EMBL" id="CAE8626165.1"/>
    </source>
</evidence>
<organism evidence="1 2">
    <name type="scientific">Polarella glacialis</name>
    <name type="common">Dinoflagellate</name>
    <dbReference type="NCBI Taxonomy" id="89957"/>
    <lineage>
        <taxon>Eukaryota</taxon>
        <taxon>Sar</taxon>
        <taxon>Alveolata</taxon>
        <taxon>Dinophyceae</taxon>
        <taxon>Suessiales</taxon>
        <taxon>Suessiaceae</taxon>
        <taxon>Polarella</taxon>
    </lineage>
</organism>
<protein>
    <submittedName>
        <fullName evidence="1">Uncharacterized protein</fullName>
    </submittedName>
</protein>
<sequence length="106" mass="11372">VFYRAMELEASTGTAAADGEGSPDVLRAETANSEVPLAVPGLGGKIERLHSQLVLESVSLQNEVARLKKKKWVLKAVLDSGGENQRRAIDEEVAQLRMSRGGDGKL</sequence>
<dbReference type="Proteomes" id="UP000654075">
    <property type="component" value="Unassembled WGS sequence"/>
</dbReference>
<proteinExistence type="predicted"/>
<feature type="non-terminal residue" evidence="1">
    <location>
        <position position="1"/>
    </location>
</feature>
<dbReference type="AlphaFoldDB" id="A0A813GM47"/>
<comment type="caution">
    <text evidence="1">The sequence shown here is derived from an EMBL/GenBank/DDBJ whole genome shotgun (WGS) entry which is preliminary data.</text>
</comment>
<keyword evidence="2" id="KW-1185">Reference proteome</keyword>
<dbReference type="EMBL" id="CAJNNV010028924">
    <property type="protein sequence ID" value="CAE8626165.1"/>
    <property type="molecule type" value="Genomic_DNA"/>
</dbReference>
<accession>A0A813GM47</accession>
<name>A0A813GM47_POLGL</name>
<gene>
    <name evidence="1" type="ORF">PGLA1383_LOCUS43122</name>
</gene>